<keyword evidence="3" id="KW-1185">Reference proteome</keyword>
<sequence length="368" mass="40904">MKRSSYSSSFSLRSVPLLYYYYLFTLIFYNSYCEARVKLPENETIPAVLAFGDSIIDQGSNNNLISLVKCNFPPYGKDFYDGVPTGRFSNAKTPVDLLAEELGIKDIIPAYLDPQLQANDLPTGVSFASGGSGYDPQTSQLVSVIPLSGQLEYFKEYIGKLKSLVGEEKSDFILAKSMFLIVTGSDDIANTYFTIGIRRAQYDVNAYSDLMVASASNFIQDLYKLGARKVAVFSLPPIGCVPTQRTLAGGFLRACAENYNQAAQLVNGKLSAEIDSLSKSYPQGKIVYIDVYRPLLDIIQNPKNYGFEVVDRGCCGTGLVEVVFLCNNYSKTCDDDSKYLFWDGYHPTEKGYRILVQQILQNSINSFF</sequence>
<dbReference type="SUPFAM" id="SSF52266">
    <property type="entry name" value="SGNH hydrolase"/>
    <property type="match status" value="1"/>
</dbReference>
<reference evidence="2 3" key="1">
    <citation type="submission" date="2024-11" db="EMBL/GenBank/DDBJ databases">
        <title>A near-complete genome assembly of Cinchona calisaya.</title>
        <authorList>
            <person name="Lian D.C."/>
            <person name="Zhao X.W."/>
            <person name="Wei L."/>
        </authorList>
    </citation>
    <scope>NUCLEOTIDE SEQUENCE [LARGE SCALE GENOMIC DNA]</scope>
    <source>
        <tissue evidence="2">Nenye</tissue>
    </source>
</reference>
<proteinExistence type="inferred from homology"/>
<dbReference type="Pfam" id="PF00657">
    <property type="entry name" value="Lipase_GDSL"/>
    <property type="match status" value="1"/>
</dbReference>
<dbReference type="AlphaFoldDB" id="A0ABD2YHQ7"/>
<name>A0ABD2YHQ7_9GENT</name>
<dbReference type="InterPro" id="IPR050592">
    <property type="entry name" value="GDSL_lipolytic_enzyme"/>
</dbReference>
<dbReference type="FunFam" id="3.40.50.1110:FF:000003">
    <property type="entry name" value="GDSL esterase/lipase APG"/>
    <property type="match status" value="1"/>
</dbReference>
<evidence type="ECO:0000256" key="1">
    <source>
        <dbReference type="ARBA" id="ARBA00008668"/>
    </source>
</evidence>
<dbReference type="PANTHER" id="PTHR45642:SF95">
    <property type="entry name" value="GDSL-LIKE LIPASE_ACYLHYDROLASE FAMILY PROTEIN, EXPRESSED"/>
    <property type="match status" value="1"/>
</dbReference>
<dbReference type="PANTHER" id="PTHR45642">
    <property type="entry name" value="GDSL ESTERASE/LIPASE EXL3"/>
    <property type="match status" value="1"/>
</dbReference>
<dbReference type="InterPro" id="IPR035669">
    <property type="entry name" value="SGNH_plant_lipase-like"/>
</dbReference>
<dbReference type="Gene3D" id="3.40.50.1110">
    <property type="entry name" value="SGNH hydrolase"/>
    <property type="match status" value="1"/>
</dbReference>
<accession>A0ABD2YHQ7</accession>
<dbReference type="EMBL" id="JBJUIK010000014">
    <property type="protein sequence ID" value="KAL3505420.1"/>
    <property type="molecule type" value="Genomic_DNA"/>
</dbReference>
<evidence type="ECO:0000313" key="3">
    <source>
        <dbReference type="Proteomes" id="UP001630127"/>
    </source>
</evidence>
<dbReference type="Proteomes" id="UP001630127">
    <property type="component" value="Unassembled WGS sequence"/>
</dbReference>
<gene>
    <name evidence="2" type="ORF">ACH5RR_035261</name>
</gene>
<organism evidence="2 3">
    <name type="scientific">Cinchona calisaya</name>
    <dbReference type="NCBI Taxonomy" id="153742"/>
    <lineage>
        <taxon>Eukaryota</taxon>
        <taxon>Viridiplantae</taxon>
        <taxon>Streptophyta</taxon>
        <taxon>Embryophyta</taxon>
        <taxon>Tracheophyta</taxon>
        <taxon>Spermatophyta</taxon>
        <taxon>Magnoliopsida</taxon>
        <taxon>eudicotyledons</taxon>
        <taxon>Gunneridae</taxon>
        <taxon>Pentapetalae</taxon>
        <taxon>asterids</taxon>
        <taxon>lamiids</taxon>
        <taxon>Gentianales</taxon>
        <taxon>Rubiaceae</taxon>
        <taxon>Cinchonoideae</taxon>
        <taxon>Cinchoneae</taxon>
        <taxon>Cinchona</taxon>
    </lineage>
</organism>
<evidence type="ECO:0000313" key="2">
    <source>
        <dbReference type="EMBL" id="KAL3505420.1"/>
    </source>
</evidence>
<dbReference type="InterPro" id="IPR001087">
    <property type="entry name" value="GDSL"/>
</dbReference>
<dbReference type="CDD" id="cd01837">
    <property type="entry name" value="SGNH_plant_lipase_like"/>
    <property type="match status" value="1"/>
</dbReference>
<protein>
    <recommendedName>
        <fullName evidence="4">GDSL esterase/lipase EXL3</fullName>
    </recommendedName>
</protein>
<dbReference type="InterPro" id="IPR036514">
    <property type="entry name" value="SGNH_hydro_sf"/>
</dbReference>
<comment type="similarity">
    <text evidence="1">Belongs to the 'GDSL' lipolytic enzyme family.</text>
</comment>
<evidence type="ECO:0008006" key="4">
    <source>
        <dbReference type="Google" id="ProtNLM"/>
    </source>
</evidence>
<comment type="caution">
    <text evidence="2">The sequence shown here is derived from an EMBL/GenBank/DDBJ whole genome shotgun (WGS) entry which is preliminary data.</text>
</comment>